<reference evidence="7 8" key="1">
    <citation type="journal article" date="2020" name="Biotechnol. Biofuels">
        <title>New insights from the biogas microbiome by comprehensive genome-resolved metagenomics of nearly 1600 species originating from multiple anaerobic digesters.</title>
        <authorList>
            <person name="Campanaro S."/>
            <person name="Treu L."/>
            <person name="Rodriguez-R L.M."/>
            <person name="Kovalovszki A."/>
            <person name="Ziels R.M."/>
            <person name="Maus I."/>
            <person name="Zhu X."/>
            <person name="Kougias P.G."/>
            <person name="Basile A."/>
            <person name="Luo G."/>
            <person name="Schluter A."/>
            <person name="Konstantinidis K.T."/>
            <person name="Angelidaki I."/>
        </authorList>
    </citation>
    <scope>NUCLEOTIDE SEQUENCE [LARGE SCALE GENOMIC DNA]</scope>
    <source>
        <strain evidence="7">AS27yjCOA_157</strain>
    </source>
</reference>
<dbReference type="AlphaFoldDB" id="A0A7K4AKA1"/>
<evidence type="ECO:0000256" key="3">
    <source>
        <dbReference type="ARBA" id="ARBA00022692"/>
    </source>
</evidence>
<dbReference type="PANTHER" id="PTHR21716">
    <property type="entry name" value="TRANSMEMBRANE PROTEIN"/>
    <property type="match status" value="1"/>
</dbReference>
<dbReference type="OMA" id="WSALFWA"/>
<comment type="subcellular location">
    <subcellularLocation>
        <location evidence="1">Membrane</location>
        <topology evidence="1">Multi-pass membrane protein</topology>
    </subcellularLocation>
</comment>
<evidence type="ECO:0000256" key="5">
    <source>
        <dbReference type="ARBA" id="ARBA00023136"/>
    </source>
</evidence>
<evidence type="ECO:0000256" key="4">
    <source>
        <dbReference type="ARBA" id="ARBA00022989"/>
    </source>
</evidence>
<sequence>MPGSKRFNLLASAVLLIVFISTVYVTKAFIAPLLLSFFFAFVLLPVYSRIYCLTGRKNLSAFMSLLLVVLFFMIFLSSALNAIATETSGLFSSQEDIVQSIDIYITQKTEESFDTLHVVLNNLVSESTADETVERLREMVRPFIEAPRDRILSDLLPQIAFEATNLATGFISELPVLMSQFFVAIMITYYLLIGGSSAVKGFLLILPERELMNYFMGELNKIYNNLFNVYLLTSLITGLLAAIGFALFGVSYPFLWGLTTAIFALLPMIGPPIIFVPICIYFLLIGNYLSGIGLFIYSLIFINTIPENVIRPKLASQGAKIHPSITLLAFAAPIFVVGFLGFIIGPLLYGFLLAAFRTRVYMLKEEGAIDEKELVELSEGEGLPPGARFCGLGLKARSALEWLRRYRT</sequence>
<dbReference type="PANTHER" id="PTHR21716:SF71">
    <property type="entry name" value="TRANSPORT PROTEIN MJ1177-RELATED"/>
    <property type="match status" value="1"/>
</dbReference>
<comment type="caution">
    <text evidence="7">The sequence shown here is derived from an EMBL/GenBank/DDBJ whole genome shotgun (WGS) entry which is preliminary data.</text>
</comment>
<dbReference type="Proteomes" id="UP000544742">
    <property type="component" value="Unassembled WGS sequence"/>
</dbReference>
<feature type="transmembrane region" description="Helical" evidence="6">
    <location>
        <begin position="325"/>
        <end position="356"/>
    </location>
</feature>
<keyword evidence="4 6" id="KW-1133">Transmembrane helix</keyword>
<dbReference type="GeneID" id="10462479"/>
<evidence type="ECO:0000256" key="1">
    <source>
        <dbReference type="ARBA" id="ARBA00004141"/>
    </source>
</evidence>
<feature type="transmembrane region" description="Helical" evidence="6">
    <location>
        <begin position="30"/>
        <end position="47"/>
    </location>
</feature>
<feature type="transmembrane region" description="Helical" evidence="6">
    <location>
        <begin position="59"/>
        <end position="84"/>
    </location>
</feature>
<dbReference type="InterPro" id="IPR002549">
    <property type="entry name" value="AI-2E-like"/>
</dbReference>
<feature type="transmembrane region" description="Helical" evidence="6">
    <location>
        <begin position="181"/>
        <end position="206"/>
    </location>
</feature>
<evidence type="ECO:0000313" key="7">
    <source>
        <dbReference type="EMBL" id="NLJ23446.1"/>
    </source>
</evidence>
<gene>
    <name evidence="7" type="ORF">GX426_10120</name>
</gene>
<evidence type="ECO:0000256" key="2">
    <source>
        <dbReference type="ARBA" id="ARBA00009773"/>
    </source>
</evidence>
<dbReference type="RefSeq" id="WP_013720536.1">
    <property type="nucleotide sequence ID" value="NZ_CAJYDL010000001.1"/>
</dbReference>
<organism evidence="7 8">
    <name type="scientific">Methanothrix soehngenii</name>
    <name type="common">Methanosaeta concilii</name>
    <dbReference type="NCBI Taxonomy" id="2223"/>
    <lineage>
        <taxon>Archaea</taxon>
        <taxon>Methanobacteriati</taxon>
        <taxon>Methanobacteriota</taxon>
        <taxon>Stenosarchaea group</taxon>
        <taxon>Methanomicrobia</taxon>
        <taxon>Methanotrichales</taxon>
        <taxon>Methanotrichaceae</taxon>
        <taxon>Methanothrix</taxon>
    </lineage>
</organism>
<dbReference type="Pfam" id="PF01594">
    <property type="entry name" value="AI-2E_transport"/>
    <property type="match status" value="1"/>
</dbReference>
<feature type="transmembrane region" description="Helical" evidence="6">
    <location>
        <begin position="227"/>
        <end position="248"/>
    </location>
</feature>
<protein>
    <submittedName>
        <fullName evidence="7">AI-2E family transporter</fullName>
    </submittedName>
</protein>
<feature type="transmembrane region" description="Helical" evidence="6">
    <location>
        <begin position="7"/>
        <end position="24"/>
    </location>
</feature>
<comment type="similarity">
    <text evidence="2">Belongs to the autoinducer-2 exporter (AI-2E) (TC 2.A.86) family.</text>
</comment>
<proteinExistence type="inferred from homology"/>
<feature type="transmembrane region" description="Helical" evidence="6">
    <location>
        <begin position="281"/>
        <end position="305"/>
    </location>
</feature>
<dbReference type="EMBL" id="JAAYUN010000181">
    <property type="protein sequence ID" value="NLJ23446.1"/>
    <property type="molecule type" value="Genomic_DNA"/>
</dbReference>
<name>A0A7K4AKA1_METSH</name>
<keyword evidence="3 6" id="KW-0812">Transmembrane</keyword>
<dbReference type="GO" id="GO:0016020">
    <property type="term" value="C:membrane"/>
    <property type="evidence" value="ECO:0007669"/>
    <property type="project" value="UniProtKB-SubCell"/>
</dbReference>
<keyword evidence="5 6" id="KW-0472">Membrane</keyword>
<evidence type="ECO:0000256" key="6">
    <source>
        <dbReference type="SAM" id="Phobius"/>
    </source>
</evidence>
<accession>A0A7K4AKA1</accession>
<feature type="transmembrane region" description="Helical" evidence="6">
    <location>
        <begin position="254"/>
        <end position="274"/>
    </location>
</feature>
<evidence type="ECO:0000313" key="8">
    <source>
        <dbReference type="Proteomes" id="UP000544742"/>
    </source>
</evidence>